<evidence type="ECO:0000313" key="2">
    <source>
        <dbReference type="Proteomes" id="UP000034299"/>
    </source>
</evidence>
<proteinExistence type="predicted"/>
<protein>
    <recommendedName>
        <fullName evidence="3">DUF4012 domain-containing protein</fullName>
    </recommendedName>
</protein>
<dbReference type="InterPro" id="IPR025101">
    <property type="entry name" value="DUF4012"/>
</dbReference>
<comment type="caution">
    <text evidence="1">The sequence shown here is derived from an EMBL/GenBank/DDBJ whole genome shotgun (WGS) entry which is preliminary data.</text>
</comment>
<reference evidence="1 2" key="1">
    <citation type="journal article" date="2015" name="Nature">
        <title>rRNA introns, odd ribosomes, and small enigmatic genomes across a large radiation of phyla.</title>
        <authorList>
            <person name="Brown C.T."/>
            <person name="Hug L.A."/>
            <person name="Thomas B.C."/>
            <person name="Sharon I."/>
            <person name="Castelle C.J."/>
            <person name="Singh A."/>
            <person name="Wilkins M.J."/>
            <person name="Williams K.H."/>
            <person name="Banfield J.F."/>
        </authorList>
    </citation>
    <scope>NUCLEOTIDE SEQUENCE [LARGE SCALE GENOMIC DNA]</scope>
</reference>
<dbReference type="AlphaFoldDB" id="A0A0G0WL85"/>
<dbReference type="Pfam" id="PF13196">
    <property type="entry name" value="DUF4012"/>
    <property type="match status" value="1"/>
</dbReference>
<gene>
    <name evidence="1" type="ORF">UU69_C0002G0009</name>
</gene>
<evidence type="ECO:0008006" key="3">
    <source>
        <dbReference type="Google" id="ProtNLM"/>
    </source>
</evidence>
<evidence type="ECO:0000313" key="1">
    <source>
        <dbReference type="EMBL" id="KKS13574.1"/>
    </source>
</evidence>
<organism evidence="1 2">
    <name type="scientific">Candidatus Magasanikbacteria bacterium GW2011_GWA2_41_55</name>
    <dbReference type="NCBI Taxonomy" id="1619038"/>
    <lineage>
        <taxon>Bacteria</taxon>
        <taxon>Candidatus Magasanikiibacteriota</taxon>
    </lineage>
</organism>
<name>A0A0G0WL85_9BACT</name>
<sequence length="473" mass="53423">MSAKRKLIKILLVVVLVFAIGVVAKLFWQSKNGVAPVATQESGLTQILQNTTELKDAVSLMPNFLGYDKPRIYLVLFLNNAEIRPGGGFIGSYAVVKLDKGKLTSFESSGSENLDWAAPDDFKVEPPEALKKYLYLKNWYFRDANWSPDWRESARAALWFYRFEGGADGSKIDGVIGLTPRIVEELVKITGPVTVEGKVFNTENIIDELQYQVEVGFLKEGKPRAERKELVEKLGRELLKKIADLSPWKWAGIYSMAQEMFKEKQLMIWSSDDAMEAALIKQGWAGEVKQVDGDHLMVVDANMAALKTDPEVDRSIHYEIKPDGERLKARVTVSYNHHGEFDWKTTRYRSYTRVYVPLSSELISSNGFIENDKIRSNGKIESVPAKVGEELGKTVFGGFIAVEPGESKTLVLEYYLPEKITQQATAGLYTLFVQKQLGTVAPKLTVDVDFGKTVKQESRHQETNLLEDRRFRF</sequence>
<dbReference type="Proteomes" id="UP000034299">
    <property type="component" value="Unassembled WGS sequence"/>
</dbReference>
<accession>A0A0G0WL85</accession>
<dbReference type="EMBL" id="LCBP01000002">
    <property type="protein sequence ID" value="KKS13574.1"/>
    <property type="molecule type" value="Genomic_DNA"/>
</dbReference>